<dbReference type="SUPFAM" id="SSF69318">
    <property type="entry name" value="Integrin alpha N-terminal domain"/>
    <property type="match status" value="1"/>
</dbReference>
<keyword evidence="3" id="KW-1185">Reference proteome</keyword>
<organism evidence="2 3">
    <name type="scientific">Lysobacter firmicutimachus</name>
    <dbReference type="NCBI Taxonomy" id="1792846"/>
    <lineage>
        <taxon>Bacteria</taxon>
        <taxon>Pseudomonadati</taxon>
        <taxon>Pseudomonadota</taxon>
        <taxon>Gammaproteobacteria</taxon>
        <taxon>Lysobacterales</taxon>
        <taxon>Lysobacteraceae</taxon>
        <taxon>Lysobacter</taxon>
    </lineage>
</organism>
<evidence type="ECO:0000256" key="1">
    <source>
        <dbReference type="SAM" id="SignalP"/>
    </source>
</evidence>
<sequence>MKRFQSVCLFVICGLAACKAPDRGTPAPAPAAAASPAGSGQASTGVSMPISVSAQLNASGALQVEAGDLSLSLTAPACIEQSDTLSLCNRGVELSLSRRDGSLRQSLKPDALYLDSAKTLYRGPLDERFPQGVSLVLADVDGDGHDDLLLWTGKEGAHGAASYDVYLYDPARHSFEFDQEFSDLTIGSNGLFLVRDGRLVSTSTDGCCLHVVETYAIEGGRPKLVERVTEDSTEGQDRVKVRTEKLVDGEMKEVLHQP</sequence>
<comment type="caution">
    <text evidence="2">The sequence shown here is derived from an EMBL/GenBank/DDBJ whole genome shotgun (WGS) entry which is preliminary data.</text>
</comment>
<dbReference type="Proteomes" id="UP001387215">
    <property type="component" value="Unassembled WGS sequence"/>
</dbReference>
<evidence type="ECO:0000313" key="2">
    <source>
        <dbReference type="EMBL" id="MEI2455527.1"/>
    </source>
</evidence>
<evidence type="ECO:0000313" key="3">
    <source>
        <dbReference type="Proteomes" id="UP001387215"/>
    </source>
</evidence>
<dbReference type="InterPro" id="IPR058087">
    <property type="entry name" value="XAC2610_dom"/>
</dbReference>
<dbReference type="InterPro" id="IPR028994">
    <property type="entry name" value="Integrin_alpha_N"/>
</dbReference>
<dbReference type="EMBL" id="JBANDL010000002">
    <property type="protein sequence ID" value="MEI2455527.1"/>
    <property type="molecule type" value="Genomic_DNA"/>
</dbReference>
<dbReference type="NCBIfam" id="NF047539">
    <property type="entry name" value="XAC2610_fam"/>
    <property type="match status" value="1"/>
</dbReference>
<feature type="chain" id="PRO_5047417163" evidence="1">
    <location>
        <begin position="21"/>
        <end position="258"/>
    </location>
</feature>
<dbReference type="RefSeq" id="WP_336131948.1">
    <property type="nucleotide sequence ID" value="NZ_JBANDL010000002.1"/>
</dbReference>
<feature type="signal peptide" evidence="1">
    <location>
        <begin position="1"/>
        <end position="20"/>
    </location>
</feature>
<gene>
    <name evidence="2" type="ORF">V2J18_12620</name>
</gene>
<proteinExistence type="predicted"/>
<accession>A0ABU8D5Z2</accession>
<keyword evidence="1" id="KW-0732">Signal</keyword>
<protein>
    <submittedName>
        <fullName evidence="2">FG-GAP repeat protein</fullName>
    </submittedName>
</protein>
<dbReference type="PROSITE" id="PS51257">
    <property type="entry name" value="PROKAR_LIPOPROTEIN"/>
    <property type="match status" value="1"/>
</dbReference>
<name>A0ABU8D5Z2_9GAMM</name>
<reference evidence="2 3" key="1">
    <citation type="submission" date="2024-02" db="EMBL/GenBank/DDBJ databases">
        <title>Lysobacter Genome Sequencing and Mining.</title>
        <authorList>
            <person name="Bierman J."/>
            <person name="Walker M.C."/>
        </authorList>
    </citation>
    <scope>NUCLEOTIDE SEQUENCE [LARGE SCALE GENOMIC DNA]</scope>
    <source>
        <strain evidence="2 3">PB6250</strain>
    </source>
</reference>